<dbReference type="EMBL" id="MU795648">
    <property type="protein sequence ID" value="KAJ3805222.1"/>
    <property type="molecule type" value="Genomic_DNA"/>
</dbReference>
<organism evidence="1 2">
    <name type="scientific">Lentinula aff. lateritia</name>
    <dbReference type="NCBI Taxonomy" id="2804960"/>
    <lineage>
        <taxon>Eukaryota</taxon>
        <taxon>Fungi</taxon>
        <taxon>Dikarya</taxon>
        <taxon>Basidiomycota</taxon>
        <taxon>Agaricomycotina</taxon>
        <taxon>Agaricomycetes</taxon>
        <taxon>Agaricomycetidae</taxon>
        <taxon>Agaricales</taxon>
        <taxon>Marasmiineae</taxon>
        <taxon>Omphalotaceae</taxon>
        <taxon>Lentinula</taxon>
    </lineage>
</organism>
<protein>
    <submittedName>
        <fullName evidence="1">Uncharacterized protein</fullName>
    </submittedName>
</protein>
<name>A0ACC1TKT7_9AGAR</name>
<accession>A0ACC1TKT7</accession>
<sequence>MRKLKEKRKAKEEAKKKVEEEAARQAAEEEQKRQEAATWAASARKVEEEAAEKRRRIAAAAAAQSRQGPSPGEATTSARRVEVEIPRVVRKGNSRQRAEAISGDPDDGDDGNNDNNKGPCERCKAKKIPCAVLVLATAFHGERTTGRARKSDGTNPRRQLGLKGGLDSTGAGAVTPGPSRIVSEKPRNLKRRRIVEHSDKEEEEEEEVEKEGEGAEVEDEAPALKKAKTAASEKGKEKEM</sequence>
<proteinExistence type="predicted"/>
<evidence type="ECO:0000313" key="2">
    <source>
        <dbReference type="Proteomes" id="UP001163835"/>
    </source>
</evidence>
<comment type="caution">
    <text evidence="1">The sequence shown here is derived from an EMBL/GenBank/DDBJ whole genome shotgun (WGS) entry which is preliminary data.</text>
</comment>
<gene>
    <name evidence="1" type="ORF">F5876DRAFT_82020</name>
</gene>
<evidence type="ECO:0000313" key="1">
    <source>
        <dbReference type="EMBL" id="KAJ3805222.1"/>
    </source>
</evidence>
<keyword evidence="2" id="KW-1185">Reference proteome</keyword>
<reference evidence="1" key="1">
    <citation type="submission" date="2022-09" db="EMBL/GenBank/DDBJ databases">
        <title>A Global Phylogenomic Analysis of the Shiitake Genus Lentinula.</title>
        <authorList>
            <consortium name="DOE Joint Genome Institute"/>
            <person name="Sierra-Patev S."/>
            <person name="Min B."/>
            <person name="Naranjo-Ortiz M."/>
            <person name="Looney B."/>
            <person name="Konkel Z."/>
            <person name="Slot J.C."/>
            <person name="Sakamoto Y."/>
            <person name="Steenwyk J.L."/>
            <person name="Rokas A."/>
            <person name="Carro J."/>
            <person name="Camarero S."/>
            <person name="Ferreira P."/>
            <person name="Molpeceres G."/>
            <person name="Ruiz-Duenas F.J."/>
            <person name="Serrano A."/>
            <person name="Henrissat B."/>
            <person name="Drula E."/>
            <person name="Hughes K.W."/>
            <person name="Mata J.L."/>
            <person name="Ishikawa N.K."/>
            <person name="Vargas-Isla R."/>
            <person name="Ushijima S."/>
            <person name="Smith C.A."/>
            <person name="Ahrendt S."/>
            <person name="Andreopoulos W."/>
            <person name="He G."/>
            <person name="Labutti K."/>
            <person name="Lipzen A."/>
            <person name="Ng V."/>
            <person name="Riley R."/>
            <person name="Sandor L."/>
            <person name="Barry K."/>
            <person name="Martinez A.T."/>
            <person name="Xiao Y."/>
            <person name="Gibbons J.G."/>
            <person name="Terashima K."/>
            <person name="Grigoriev I.V."/>
            <person name="Hibbett D.S."/>
        </authorList>
    </citation>
    <scope>NUCLEOTIDE SEQUENCE</scope>
    <source>
        <strain evidence="1">TMI1499</strain>
    </source>
</reference>
<dbReference type="Proteomes" id="UP001163835">
    <property type="component" value="Unassembled WGS sequence"/>
</dbReference>